<keyword evidence="7 8" id="KW-0460">Magnesium</keyword>
<dbReference type="GO" id="GO:0008408">
    <property type="term" value="F:3'-5' exonuclease activity"/>
    <property type="evidence" value="ECO:0007669"/>
    <property type="project" value="TreeGrafter"/>
</dbReference>
<dbReference type="GO" id="GO:0000287">
    <property type="term" value="F:magnesium ion binding"/>
    <property type="evidence" value="ECO:0007669"/>
    <property type="project" value="UniProtKB-UniRule"/>
</dbReference>
<dbReference type="GO" id="GO:0003676">
    <property type="term" value="F:nucleic acid binding"/>
    <property type="evidence" value="ECO:0007669"/>
    <property type="project" value="InterPro"/>
</dbReference>
<dbReference type="InterPro" id="IPR013520">
    <property type="entry name" value="Ribonucl_H"/>
</dbReference>
<evidence type="ECO:0000256" key="8">
    <source>
        <dbReference type="HAMAP-Rule" id="MF_00157"/>
    </source>
</evidence>
<keyword evidence="2 8" id="KW-0819">tRNA processing</keyword>
<dbReference type="GO" id="GO:0008033">
    <property type="term" value="P:tRNA processing"/>
    <property type="evidence" value="ECO:0007669"/>
    <property type="project" value="UniProtKB-KW"/>
</dbReference>
<evidence type="ECO:0000256" key="3">
    <source>
        <dbReference type="ARBA" id="ARBA00022722"/>
    </source>
</evidence>
<feature type="site" description="Important for substrate binding and specificity" evidence="8">
    <location>
        <position position="42"/>
    </location>
</feature>
<feature type="binding site" evidence="8">
    <location>
        <position position="199"/>
    </location>
    <ligand>
        <name>Mg(2+)</name>
        <dbReference type="ChEBI" id="CHEBI:18420"/>
        <label>2</label>
        <note>catalytic</note>
    </ligand>
</feature>
<dbReference type="NCBIfam" id="TIGR01298">
    <property type="entry name" value="RNaseT"/>
    <property type="match status" value="1"/>
</dbReference>
<keyword evidence="3 8" id="KW-0540">Nuclease</keyword>
<feature type="binding site" evidence="8">
    <location>
        <position position="36"/>
    </location>
    <ligand>
        <name>Mg(2+)</name>
        <dbReference type="ChEBI" id="CHEBI:18420"/>
        <label>1</label>
        <note>catalytic</note>
    </ligand>
</feature>
<evidence type="ECO:0000256" key="2">
    <source>
        <dbReference type="ARBA" id="ARBA00022694"/>
    </source>
</evidence>
<keyword evidence="11" id="KW-1185">Reference proteome</keyword>
<evidence type="ECO:0000256" key="1">
    <source>
        <dbReference type="ARBA" id="ARBA00011738"/>
    </source>
</evidence>
<evidence type="ECO:0000256" key="6">
    <source>
        <dbReference type="ARBA" id="ARBA00022839"/>
    </source>
</evidence>
<evidence type="ECO:0000256" key="5">
    <source>
        <dbReference type="ARBA" id="ARBA00022801"/>
    </source>
</evidence>
<feature type="site" description="Important for substrate binding and specificity" evidence="8">
    <location>
        <position position="90"/>
    </location>
</feature>
<evidence type="ECO:0000259" key="9">
    <source>
        <dbReference type="SMART" id="SM00479"/>
    </source>
</evidence>
<dbReference type="InterPro" id="IPR036397">
    <property type="entry name" value="RNaseH_sf"/>
</dbReference>
<dbReference type="STRING" id="1931241.BVH74_15630"/>
<dbReference type="SMART" id="SM00479">
    <property type="entry name" value="EXOIII"/>
    <property type="match status" value="1"/>
</dbReference>
<organism evidence="10 11">
    <name type="scientific">Halopseudomonas phragmitis</name>
    <dbReference type="NCBI Taxonomy" id="1931241"/>
    <lineage>
        <taxon>Bacteria</taxon>
        <taxon>Pseudomonadati</taxon>
        <taxon>Pseudomonadota</taxon>
        <taxon>Gammaproteobacteria</taxon>
        <taxon>Pseudomonadales</taxon>
        <taxon>Pseudomonadaceae</taxon>
        <taxon>Halopseudomonas</taxon>
    </lineage>
</organism>
<feature type="site" description="Important for substrate binding and specificity" evidence="8">
    <location>
        <position position="137"/>
    </location>
</feature>
<feature type="site" description="Important for substrate binding and specificity" evidence="8">
    <location>
        <position position="159"/>
    </location>
</feature>
<keyword evidence="5 8" id="KW-0378">Hydrolase</keyword>
<dbReference type="GO" id="GO:0005829">
    <property type="term" value="C:cytosol"/>
    <property type="evidence" value="ECO:0007669"/>
    <property type="project" value="TreeGrafter"/>
</dbReference>
<comment type="similarity">
    <text evidence="8">Belongs to the RNase T family.</text>
</comment>
<protein>
    <recommendedName>
        <fullName evidence="8">Ribonuclease T</fullName>
        <ecNumber evidence="8">3.1.13.-</ecNumber>
    </recommendedName>
    <alternativeName>
        <fullName evidence="8">Exoribonuclease T</fullName>
        <shortName evidence="8">RNase T</shortName>
    </alternativeName>
</protein>
<dbReference type="KEGG" id="ppha:BVH74_15630"/>
<feature type="binding site" evidence="8">
    <location>
        <position position="36"/>
    </location>
    <ligand>
        <name>Mg(2+)</name>
        <dbReference type="ChEBI" id="CHEBI:18420"/>
        <label>2</label>
        <note>catalytic</note>
    </ligand>
</feature>
<dbReference type="GO" id="GO:0016896">
    <property type="term" value="F:RNA exonuclease activity, producing 5'-phosphomonoesters"/>
    <property type="evidence" value="ECO:0007669"/>
    <property type="project" value="UniProtKB-UniRule"/>
</dbReference>
<reference evidence="10 11" key="1">
    <citation type="submission" date="2017-03" db="EMBL/GenBank/DDBJ databases">
        <title>Complete genome sequence of the novel DNRA strain Pseudomonas sp. S-6-2 isolated from Chinese polluted river sediment. Journal of Biotechnology.</title>
        <authorList>
            <person name="Li J."/>
            <person name="Xiang F."/>
            <person name="Wang L."/>
            <person name="Xi L."/>
            <person name="Liu J."/>
        </authorList>
    </citation>
    <scope>NUCLEOTIDE SEQUENCE [LARGE SCALE GENOMIC DNA]</scope>
    <source>
        <strain evidence="10 11">S-6-2</strain>
    </source>
</reference>
<dbReference type="GO" id="GO:0045004">
    <property type="term" value="P:DNA replication proofreading"/>
    <property type="evidence" value="ECO:0007669"/>
    <property type="project" value="TreeGrafter"/>
</dbReference>
<sequence>MSEFEFDPDLHEEQLNKGPKPPMAYRFRGFLPVVVDVETGGFNAATDALLEIAATTIGMDDEGLVYPDQTHFFRVEPFAGANIEASALEFTGIKLDHPLRMAVSEQHALGEIFKHVRKAVKSAGCKRAVLVGHNAFFDLGFLNAAVERCEIKRNPFHPFSCFDTATLGGLAYGQTVLAKACSAGGIDFDGREAHSARYDTEKTAELFCAIVNRWREMGGWPPV</sequence>
<proteinExistence type="inferred from homology"/>
<comment type="subunit">
    <text evidence="1 8">Homodimer.</text>
</comment>
<dbReference type="Gene3D" id="3.30.420.10">
    <property type="entry name" value="Ribonuclease H-like superfamily/Ribonuclease H"/>
    <property type="match status" value="1"/>
</dbReference>
<dbReference type="CDD" id="cd06134">
    <property type="entry name" value="RNaseT"/>
    <property type="match status" value="1"/>
</dbReference>
<dbReference type="FunFam" id="3.30.420.10:FF:000009">
    <property type="entry name" value="Ribonuclease T"/>
    <property type="match status" value="1"/>
</dbReference>
<evidence type="ECO:0000256" key="4">
    <source>
        <dbReference type="ARBA" id="ARBA00022723"/>
    </source>
</evidence>
<dbReference type="EC" id="3.1.13.-" evidence="8"/>
<dbReference type="RefSeq" id="WP_080051003.1">
    <property type="nucleotide sequence ID" value="NZ_CP020100.1"/>
</dbReference>
<feature type="domain" description="Exonuclease" evidence="9">
    <location>
        <begin position="31"/>
        <end position="216"/>
    </location>
</feature>
<gene>
    <name evidence="8" type="primary">rnt</name>
    <name evidence="10" type="ORF">BVH74_15630</name>
</gene>
<dbReference type="InterPro" id="IPR005987">
    <property type="entry name" value="RNase_T"/>
</dbReference>
<comment type="function">
    <text evidence="8">Trims short 3' overhangs of a variety of RNA species, leaving a one or two nucleotide 3' overhang. Responsible for the end-turnover of tRNA: specifically removes the terminal AMP residue from uncharged tRNA (tRNA-C-C-A). Also appears to be involved in tRNA biosynthesis.</text>
</comment>
<keyword evidence="6 8" id="KW-0269">Exonuclease</keyword>
<dbReference type="PANTHER" id="PTHR30231:SF2">
    <property type="entry name" value="RIBONUCLEASE T"/>
    <property type="match status" value="1"/>
</dbReference>
<evidence type="ECO:0000256" key="7">
    <source>
        <dbReference type="ARBA" id="ARBA00022842"/>
    </source>
</evidence>
<dbReference type="PANTHER" id="PTHR30231">
    <property type="entry name" value="DNA POLYMERASE III SUBUNIT EPSILON"/>
    <property type="match status" value="1"/>
</dbReference>
<dbReference type="Proteomes" id="UP000243488">
    <property type="component" value="Chromosome"/>
</dbReference>
<accession>A0A1V0B834</accession>
<name>A0A1V0B834_9GAMM</name>
<feature type="active site" description="Proton donor/acceptor" evidence="8">
    <location>
        <position position="194"/>
    </location>
</feature>
<dbReference type="AlphaFoldDB" id="A0A1V0B834"/>
<dbReference type="EMBL" id="CP020100">
    <property type="protein sequence ID" value="AQZ96095.1"/>
    <property type="molecule type" value="Genomic_DNA"/>
</dbReference>
<dbReference type="HAMAP" id="MF_00157">
    <property type="entry name" value="RNase_T"/>
    <property type="match status" value="1"/>
</dbReference>
<dbReference type="SUPFAM" id="SSF53098">
    <property type="entry name" value="Ribonuclease H-like"/>
    <property type="match status" value="1"/>
</dbReference>
<dbReference type="InterPro" id="IPR012337">
    <property type="entry name" value="RNaseH-like_sf"/>
</dbReference>
<evidence type="ECO:0000313" key="11">
    <source>
        <dbReference type="Proteomes" id="UP000243488"/>
    </source>
</evidence>
<feature type="binding site" evidence="8">
    <location>
        <position position="194"/>
    </location>
    <ligand>
        <name>Mg(2+)</name>
        <dbReference type="ChEBI" id="CHEBI:18420"/>
        <label>2</label>
        <note>catalytic</note>
    </ligand>
</feature>
<keyword evidence="4 8" id="KW-0479">Metal-binding</keyword>
<comment type="cofactor">
    <cofactor evidence="8">
        <name>Mg(2+)</name>
        <dbReference type="ChEBI" id="CHEBI:18420"/>
    </cofactor>
    <text evidence="8">Binds two Mg(2+) per subunit. The active form of the enzyme binds two Mg(2+) ions in its active site. The first Mg(2+) forms only one salt bridge with the protein.</text>
</comment>
<evidence type="ECO:0000313" key="10">
    <source>
        <dbReference type="EMBL" id="AQZ96095.1"/>
    </source>
</evidence>
<feature type="binding site" evidence="8">
    <location>
        <position position="38"/>
    </location>
    <ligand>
        <name>Mg(2+)</name>
        <dbReference type="ChEBI" id="CHEBI:18420"/>
        <label>2</label>
        <note>catalytic</note>
    </ligand>
</feature>
<dbReference type="Pfam" id="PF00929">
    <property type="entry name" value="RNase_T"/>
    <property type="match status" value="1"/>
</dbReference>